<proteinExistence type="predicted"/>
<dbReference type="Proteomes" id="UP001144397">
    <property type="component" value="Unassembled WGS sequence"/>
</dbReference>
<reference evidence="2" key="1">
    <citation type="submission" date="2022-12" db="EMBL/GenBank/DDBJ databases">
        <title>Reference genome sequencing for broad-spectrum identification of bacterial and archaeal isolates by mass spectrometry.</title>
        <authorList>
            <person name="Sekiguchi Y."/>
            <person name="Tourlousse D.M."/>
        </authorList>
    </citation>
    <scope>NUCLEOTIDE SEQUENCE</scope>
    <source>
        <strain evidence="2">301</strain>
    </source>
</reference>
<dbReference type="AlphaFoldDB" id="A0A9W6CNU0"/>
<feature type="region of interest" description="Disordered" evidence="1">
    <location>
        <begin position="83"/>
        <end position="102"/>
    </location>
</feature>
<feature type="region of interest" description="Disordered" evidence="1">
    <location>
        <begin position="1"/>
        <end position="23"/>
    </location>
</feature>
<sequence>MFNWRAGQSEGVGAQNRRPPSGSCLAHAIEPQSSGGGYFSGLRNVRNIGAALFFSGAARTERHGRLLAPAGEATLAPKEQRIRMPGVPAGTPGVLREAREQA</sequence>
<evidence type="ECO:0000313" key="2">
    <source>
        <dbReference type="EMBL" id="GLI23800.1"/>
    </source>
</evidence>
<gene>
    <name evidence="2" type="ORF">XFLAVUS301_34740</name>
</gene>
<dbReference type="EMBL" id="BSDO01000005">
    <property type="protein sequence ID" value="GLI23800.1"/>
    <property type="molecule type" value="Genomic_DNA"/>
</dbReference>
<evidence type="ECO:0000313" key="3">
    <source>
        <dbReference type="Proteomes" id="UP001144397"/>
    </source>
</evidence>
<organism evidence="2 3">
    <name type="scientific">Xanthobacter flavus</name>
    <dbReference type="NCBI Taxonomy" id="281"/>
    <lineage>
        <taxon>Bacteria</taxon>
        <taxon>Pseudomonadati</taxon>
        <taxon>Pseudomonadota</taxon>
        <taxon>Alphaproteobacteria</taxon>
        <taxon>Hyphomicrobiales</taxon>
        <taxon>Xanthobacteraceae</taxon>
        <taxon>Xanthobacter</taxon>
    </lineage>
</organism>
<comment type="caution">
    <text evidence="2">The sequence shown here is derived from an EMBL/GenBank/DDBJ whole genome shotgun (WGS) entry which is preliminary data.</text>
</comment>
<name>A0A9W6CNU0_XANFL</name>
<evidence type="ECO:0000256" key="1">
    <source>
        <dbReference type="SAM" id="MobiDB-lite"/>
    </source>
</evidence>
<accession>A0A9W6CNU0</accession>
<protein>
    <submittedName>
        <fullName evidence="2">Uncharacterized protein</fullName>
    </submittedName>
</protein>